<sequence>MLQAKTRDGALASQLAAKARQMARAHTANRLLSRRADPLRWRKPGLLWPHF</sequence>
<evidence type="ECO:0000313" key="1">
    <source>
        <dbReference type="EMBL" id="ANU06595.1"/>
    </source>
</evidence>
<name>A0A1C7D558_9SPHN</name>
<dbReference type="Proteomes" id="UP000092698">
    <property type="component" value="Chromosome"/>
</dbReference>
<dbReference type="OrthoDB" id="9968624at2"/>
<reference evidence="1 2" key="1">
    <citation type="submission" date="2016-07" db="EMBL/GenBank/DDBJ databases">
        <title>Complete genome sequence of Altererythrobacter namhicola JCM 16345T, containing esterase-encoding genes.</title>
        <authorList>
            <person name="Cheng H."/>
            <person name="Wu Y.-H."/>
            <person name="Jian S.-L."/>
            <person name="Huo Y.-Y."/>
            <person name="Wang C.-S."/>
            <person name="Xu X.-W."/>
        </authorList>
    </citation>
    <scope>NUCLEOTIDE SEQUENCE [LARGE SCALE GENOMIC DNA]</scope>
    <source>
        <strain evidence="1 2">JCM 16345</strain>
    </source>
</reference>
<dbReference type="KEGG" id="anh:A6F65_00268"/>
<dbReference type="EMBL" id="CP016545">
    <property type="protein sequence ID" value="ANU06595.1"/>
    <property type="molecule type" value="Genomic_DNA"/>
</dbReference>
<keyword evidence="2" id="KW-1185">Reference proteome</keyword>
<protein>
    <submittedName>
        <fullName evidence="1">Uncharacterized protein</fullName>
    </submittedName>
</protein>
<dbReference type="AlphaFoldDB" id="A0A1C7D558"/>
<evidence type="ECO:0000313" key="2">
    <source>
        <dbReference type="Proteomes" id="UP000092698"/>
    </source>
</evidence>
<organism evidence="1 2">
    <name type="scientific">Paraurantiacibacter namhicola</name>
    <dbReference type="NCBI Taxonomy" id="645517"/>
    <lineage>
        <taxon>Bacteria</taxon>
        <taxon>Pseudomonadati</taxon>
        <taxon>Pseudomonadota</taxon>
        <taxon>Alphaproteobacteria</taxon>
        <taxon>Sphingomonadales</taxon>
        <taxon>Erythrobacteraceae</taxon>
        <taxon>Paraurantiacibacter</taxon>
    </lineage>
</organism>
<proteinExistence type="predicted"/>
<accession>A0A1C7D558</accession>
<gene>
    <name evidence="1" type="ORF">A6F65_00268</name>
</gene>
<dbReference type="RefSeq" id="WP_157093010.1">
    <property type="nucleotide sequence ID" value="NZ_CP016545.1"/>
</dbReference>
<dbReference type="STRING" id="645517.A6F65_00268"/>